<keyword evidence="4" id="KW-1185">Reference proteome</keyword>
<dbReference type="GeneID" id="36553398"/>
<dbReference type="Pfam" id="PF23584">
    <property type="entry name" value="DUF7136"/>
    <property type="match status" value="1"/>
</dbReference>
<feature type="domain" description="DUF7136" evidence="2">
    <location>
        <begin position="19"/>
        <end position="234"/>
    </location>
</feature>
<gene>
    <name evidence="3" type="ORF">P170DRAFT_384932</name>
</gene>
<sequence>MILSPASLLLVASFGVLIASEVVEVDFLFPRNETYAPAEWFPVVFAFPNAKPPQILKSSLSYRLWNTDNMTGLDPESFTYDLLWSNWSRHDTYFAYHIFHNKFATEGRWRVTWNFAWESCEGDEIRFEDYGRFIHNYSAWGTSFTIKNSAQKVDLTSATTTNRTCPGDQAVAINATGQTMTSHYDTSCGVVDSSNPAPMADRCRVKVDSTTVERMSADWKERLCRNGRDTSIDCPKEENSAANRLVVIARSCSLAALGAFGFIF</sequence>
<organism evidence="3 4">
    <name type="scientific">Aspergillus steynii IBT 23096</name>
    <dbReference type="NCBI Taxonomy" id="1392250"/>
    <lineage>
        <taxon>Eukaryota</taxon>
        <taxon>Fungi</taxon>
        <taxon>Dikarya</taxon>
        <taxon>Ascomycota</taxon>
        <taxon>Pezizomycotina</taxon>
        <taxon>Eurotiomycetes</taxon>
        <taxon>Eurotiomycetidae</taxon>
        <taxon>Eurotiales</taxon>
        <taxon>Aspergillaceae</taxon>
        <taxon>Aspergillus</taxon>
        <taxon>Aspergillus subgen. Circumdati</taxon>
    </lineage>
</organism>
<dbReference type="EMBL" id="MSFO01000004">
    <property type="protein sequence ID" value="PLB49725.1"/>
    <property type="molecule type" value="Genomic_DNA"/>
</dbReference>
<dbReference type="InterPro" id="IPR055560">
    <property type="entry name" value="DUF7136"/>
</dbReference>
<reference evidence="3 4" key="1">
    <citation type="submission" date="2016-12" db="EMBL/GenBank/DDBJ databases">
        <title>The genomes of Aspergillus section Nigri reveals drivers in fungal speciation.</title>
        <authorList>
            <consortium name="DOE Joint Genome Institute"/>
            <person name="Vesth T.C."/>
            <person name="Nybo J."/>
            <person name="Theobald S."/>
            <person name="Brandl J."/>
            <person name="Frisvad J.C."/>
            <person name="Nielsen K.F."/>
            <person name="Lyhne E.K."/>
            <person name="Kogle M.E."/>
            <person name="Kuo A."/>
            <person name="Riley R."/>
            <person name="Clum A."/>
            <person name="Nolan M."/>
            <person name="Lipzen A."/>
            <person name="Salamov A."/>
            <person name="Henrissat B."/>
            <person name="Wiebenga A."/>
            <person name="De Vries R.P."/>
            <person name="Grigoriev I.V."/>
            <person name="Mortensen U.H."/>
            <person name="Andersen M.R."/>
            <person name="Baker S.E."/>
        </authorList>
    </citation>
    <scope>NUCLEOTIDE SEQUENCE [LARGE SCALE GENOMIC DNA]</scope>
    <source>
        <strain evidence="3 4">IBT 23096</strain>
    </source>
</reference>
<proteinExistence type="predicted"/>
<comment type="caution">
    <text evidence="3">The sequence shown here is derived from an EMBL/GenBank/DDBJ whole genome shotgun (WGS) entry which is preliminary data.</text>
</comment>
<feature type="chain" id="PRO_5014192159" description="DUF7136 domain-containing protein" evidence="1">
    <location>
        <begin position="20"/>
        <end position="264"/>
    </location>
</feature>
<feature type="signal peptide" evidence="1">
    <location>
        <begin position="1"/>
        <end position="19"/>
    </location>
</feature>
<feature type="non-terminal residue" evidence="3">
    <location>
        <position position="264"/>
    </location>
</feature>
<dbReference type="AlphaFoldDB" id="A0A2I2GA26"/>
<dbReference type="OrthoDB" id="4490227at2759"/>
<keyword evidence="1" id="KW-0732">Signal</keyword>
<dbReference type="RefSeq" id="XP_024705027.1">
    <property type="nucleotide sequence ID" value="XM_024845699.1"/>
</dbReference>
<protein>
    <recommendedName>
        <fullName evidence="2">DUF7136 domain-containing protein</fullName>
    </recommendedName>
</protein>
<dbReference type="VEuPathDB" id="FungiDB:P170DRAFT_384932"/>
<name>A0A2I2GA26_9EURO</name>
<evidence type="ECO:0000259" key="2">
    <source>
        <dbReference type="Pfam" id="PF23584"/>
    </source>
</evidence>
<evidence type="ECO:0000256" key="1">
    <source>
        <dbReference type="SAM" id="SignalP"/>
    </source>
</evidence>
<evidence type="ECO:0000313" key="3">
    <source>
        <dbReference type="EMBL" id="PLB49725.1"/>
    </source>
</evidence>
<evidence type="ECO:0000313" key="4">
    <source>
        <dbReference type="Proteomes" id="UP000234275"/>
    </source>
</evidence>
<accession>A0A2I2GA26</accession>
<dbReference type="Proteomes" id="UP000234275">
    <property type="component" value="Unassembled WGS sequence"/>
</dbReference>